<reference evidence="1 2" key="1">
    <citation type="submission" date="2024-06" db="EMBL/GenBank/DDBJ databases">
        <title>Sorghum-associated microbial communities from plants grown in Nebraska, USA.</title>
        <authorList>
            <person name="Schachtman D."/>
        </authorList>
    </citation>
    <scope>NUCLEOTIDE SEQUENCE [LARGE SCALE GENOMIC DNA]</scope>
    <source>
        <strain evidence="1 2">2857</strain>
    </source>
</reference>
<evidence type="ECO:0000313" key="1">
    <source>
        <dbReference type="EMBL" id="MET4583118.1"/>
    </source>
</evidence>
<comment type="caution">
    <text evidence="1">The sequence shown here is derived from an EMBL/GenBank/DDBJ whole genome shotgun (WGS) entry which is preliminary data.</text>
</comment>
<keyword evidence="2" id="KW-1185">Reference proteome</keyword>
<dbReference type="Proteomes" id="UP001549257">
    <property type="component" value="Unassembled WGS sequence"/>
</dbReference>
<dbReference type="RefSeq" id="WP_354025288.1">
    <property type="nucleotide sequence ID" value="NZ_JBEPSJ010000003.1"/>
</dbReference>
<name>A0ABV2QPZ2_9MICO</name>
<dbReference type="SUPFAM" id="SSF56601">
    <property type="entry name" value="beta-lactamase/transpeptidase-like"/>
    <property type="match status" value="1"/>
</dbReference>
<organism evidence="1 2">
    <name type="scientific">Conyzicola nivalis</name>
    <dbReference type="NCBI Taxonomy" id="1477021"/>
    <lineage>
        <taxon>Bacteria</taxon>
        <taxon>Bacillati</taxon>
        <taxon>Actinomycetota</taxon>
        <taxon>Actinomycetes</taxon>
        <taxon>Micrococcales</taxon>
        <taxon>Microbacteriaceae</taxon>
        <taxon>Conyzicola</taxon>
    </lineage>
</organism>
<evidence type="ECO:0000313" key="2">
    <source>
        <dbReference type="Proteomes" id="UP001549257"/>
    </source>
</evidence>
<dbReference type="InterPro" id="IPR012338">
    <property type="entry name" value="Beta-lactam/transpept-like"/>
</dbReference>
<gene>
    <name evidence="1" type="ORF">ABIE21_002637</name>
</gene>
<accession>A0ABV2QPZ2</accession>
<proteinExistence type="predicted"/>
<protein>
    <recommendedName>
        <fullName evidence="3">Beta-lactamase-related domain-containing protein</fullName>
    </recommendedName>
</protein>
<evidence type="ECO:0008006" key="3">
    <source>
        <dbReference type="Google" id="ProtNLM"/>
    </source>
</evidence>
<dbReference type="Gene3D" id="3.40.710.10">
    <property type="entry name" value="DD-peptidase/beta-lactamase superfamily"/>
    <property type="match status" value="1"/>
</dbReference>
<sequence>MSRTPRPWPRFALALQSGELTTPDLLEQMRTTVGFDRYGLGLEKRRTLCGVVWGHPGSLPGYTTHTYTDSAGTRTLSILVSTTFGIDEREAAAAYDELLRGAVCAMFDEPVPNS</sequence>
<dbReference type="EMBL" id="JBEPSJ010000003">
    <property type="protein sequence ID" value="MET4583118.1"/>
    <property type="molecule type" value="Genomic_DNA"/>
</dbReference>